<dbReference type="Pfam" id="PF08790">
    <property type="entry name" value="zf-LYAR"/>
    <property type="match status" value="1"/>
</dbReference>
<evidence type="ECO:0000256" key="6">
    <source>
        <dbReference type="ARBA" id="ARBA00023242"/>
    </source>
</evidence>
<dbReference type="EMBL" id="LJSK01000002">
    <property type="protein sequence ID" value="KPI90708.1"/>
    <property type="molecule type" value="Genomic_DNA"/>
</dbReference>
<dbReference type="InterPro" id="IPR039999">
    <property type="entry name" value="LYAR"/>
</dbReference>
<dbReference type="Proteomes" id="UP000038009">
    <property type="component" value="Unassembled WGS sequence"/>
</dbReference>
<dbReference type="PROSITE" id="PS51804">
    <property type="entry name" value="ZF_C2HC_LYAR"/>
    <property type="match status" value="1"/>
</dbReference>
<dbReference type="OrthoDB" id="21474at2759"/>
<feature type="region of interest" description="Disordered" evidence="8">
    <location>
        <begin position="57"/>
        <end position="213"/>
    </location>
</feature>
<dbReference type="GO" id="GO:0008270">
    <property type="term" value="F:zinc ion binding"/>
    <property type="evidence" value="ECO:0007669"/>
    <property type="project" value="UniProtKB-KW"/>
</dbReference>
<comment type="subcellular location">
    <subcellularLocation>
        <location evidence="1">Nucleus</location>
    </subcellularLocation>
</comment>
<dbReference type="GO" id="GO:0006364">
    <property type="term" value="P:rRNA processing"/>
    <property type="evidence" value="ECO:0007669"/>
    <property type="project" value="TreeGrafter"/>
</dbReference>
<dbReference type="InterPro" id="IPR036236">
    <property type="entry name" value="Znf_C2H2_sf"/>
</dbReference>
<evidence type="ECO:0000256" key="3">
    <source>
        <dbReference type="ARBA" id="ARBA00022737"/>
    </source>
</evidence>
<evidence type="ECO:0000259" key="9">
    <source>
        <dbReference type="Pfam" id="PF08790"/>
    </source>
</evidence>
<evidence type="ECO:0000313" key="11">
    <source>
        <dbReference type="Proteomes" id="UP000038009"/>
    </source>
</evidence>
<feature type="compositionally biased region" description="Basic and acidic residues" evidence="8">
    <location>
        <begin position="194"/>
        <end position="203"/>
    </location>
</feature>
<keyword evidence="4 7" id="KW-0863">Zinc-finger</keyword>
<feature type="compositionally biased region" description="Low complexity" evidence="8">
    <location>
        <begin position="119"/>
        <end position="128"/>
    </location>
</feature>
<evidence type="ECO:0000256" key="2">
    <source>
        <dbReference type="ARBA" id="ARBA00022723"/>
    </source>
</evidence>
<keyword evidence="11" id="KW-1185">Reference proteome</keyword>
<keyword evidence="6" id="KW-0539">Nucleus</keyword>
<reference evidence="10 11" key="1">
    <citation type="journal article" date="2015" name="PLoS Pathog.">
        <title>Leptomonas seymouri: Adaptations to the Dixenous Life Cycle Analyzed by Genome Sequencing, Transcriptome Profiling and Co-infection with Leishmania donovani.</title>
        <authorList>
            <person name="Kraeva N."/>
            <person name="Butenko A."/>
            <person name="Hlavacova J."/>
            <person name="Kostygov A."/>
            <person name="Myskova J."/>
            <person name="Grybchuk D."/>
            <person name="Lestinova T."/>
            <person name="Votypka J."/>
            <person name="Volf P."/>
            <person name="Opperdoes F."/>
            <person name="Flegontov P."/>
            <person name="Lukes J."/>
            <person name="Yurchenko V."/>
        </authorList>
    </citation>
    <scope>NUCLEOTIDE SEQUENCE [LARGE SCALE GENOMIC DNA]</scope>
    <source>
        <strain evidence="10 11">ATCC 30220</strain>
    </source>
</reference>
<sequence>MVSFTCNNCQDVVKKPKVQSHASSCGTHSFACVDCMRVFDLETIKAHTSCVTEEDKYQGKWKQKLSSNNGTGKSGEAPRGVERPPRAPMNDLSSSDDSDDDWVKTSSKNARKGVEAKKSAAAAAVVAPVRRKNPRPGVSPSSDDEDNDGVPLSKKLKTARSASTTPKTRPAAPQRASPGSKAVKAPAQEVTEGEDGRGQRPAKDTPLLLPRSTTSTDCVVPSFVLGPSAEVAEMVEDVLAEKGATSMRSKDLALGLVDRYAKRIAKSVRHAVDAAVELGALKLDKNGSVTLASVKH</sequence>
<dbReference type="AlphaFoldDB" id="A0A0N1PGN4"/>
<evidence type="ECO:0000256" key="5">
    <source>
        <dbReference type="ARBA" id="ARBA00022833"/>
    </source>
</evidence>
<dbReference type="GO" id="GO:0000122">
    <property type="term" value="P:negative regulation of transcription by RNA polymerase II"/>
    <property type="evidence" value="ECO:0007669"/>
    <property type="project" value="TreeGrafter"/>
</dbReference>
<dbReference type="PANTHER" id="PTHR13100:SF10">
    <property type="entry name" value="CELL GROWTH-REGULATING NUCLEOLAR PROTEIN"/>
    <property type="match status" value="1"/>
</dbReference>
<dbReference type="OMA" id="PRAPMND"/>
<evidence type="ECO:0000313" key="10">
    <source>
        <dbReference type="EMBL" id="KPI90708.1"/>
    </source>
</evidence>
<dbReference type="GO" id="GO:0003677">
    <property type="term" value="F:DNA binding"/>
    <property type="evidence" value="ECO:0007669"/>
    <property type="project" value="InterPro"/>
</dbReference>
<dbReference type="InterPro" id="IPR014898">
    <property type="entry name" value="Znf_C2H2_LYAR"/>
</dbReference>
<protein>
    <submittedName>
        <fullName evidence="10">Putative Zinc-finger containing protein</fullName>
    </submittedName>
</protein>
<keyword evidence="3" id="KW-0677">Repeat</keyword>
<evidence type="ECO:0000256" key="1">
    <source>
        <dbReference type="ARBA" id="ARBA00004123"/>
    </source>
</evidence>
<accession>A0A0N1PGN4</accession>
<proteinExistence type="predicted"/>
<evidence type="ECO:0000256" key="4">
    <source>
        <dbReference type="ARBA" id="ARBA00022771"/>
    </source>
</evidence>
<dbReference type="PANTHER" id="PTHR13100">
    <property type="entry name" value="CELL GROWTH-REGULATING NUCLEOLAR PROTEIN LYAR"/>
    <property type="match status" value="1"/>
</dbReference>
<organism evidence="10 11">
    <name type="scientific">Leptomonas seymouri</name>
    <dbReference type="NCBI Taxonomy" id="5684"/>
    <lineage>
        <taxon>Eukaryota</taxon>
        <taxon>Discoba</taxon>
        <taxon>Euglenozoa</taxon>
        <taxon>Kinetoplastea</taxon>
        <taxon>Metakinetoplastina</taxon>
        <taxon>Trypanosomatida</taxon>
        <taxon>Trypanosomatidae</taxon>
        <taxon>Leishmaniinae</taxon>
        <taxon>Leptomonas</taxon>
    </lineage>
</organism>
<evidence type="ECO:0000256" key="7">
    <source>
        <dbReference type="PROSITE-ProRule" id="PRU01145"/>
    </source>
</evidence>
<dbReference type="GO" id="GO:0005730">
    <property type="term" value="C:nucleolus"/>
    <property type="evidence" value="ECO:0007669"/>
    <property type="project" value="TreeGrafter"/>
</dbReference>
<keyword evidence="2" id="KW-0479">Metal-binding</keyword>
<dbReference type="Gene3D" id="3.30.1490.490">
    <property type="match status" value="1"/>
</dbReference>
<dbReference type="VEuPathDB" id="TriTrypDB:Lsey_0002_0320"/>
<feature type="domain" description="Zinc finger C2H2 LYAR-type" evidence="9">
    <location>
        <begin position="30"/>
        <end position="57"/>
    </location>
</feature>
<gene>
    <name evidence="10" type="ORF">ABL78_0144</name>
</gene>
<evidence type="ECO:0000256" key="8">
    <source>
        <dbReference type="SAM" id="MobiDB-lite"/>
    </source>
</evidence>
<dbReference type="SUPFAM" id="SSF57667">
    <property type="entry name" value="beta-beta-alpha zinc fingers"/>
    <property type="match status" value="2"/>
</dbReference>
<keyword evidence="5" id="KW-0862">Zinc</keyword>
<dbReference type="FunFam" id="3.30.1490.490:FF:000001">
    <property type="entry name" value="cell growth-regulating nucleolar protein-like"/>
    <property type="match status" value="1"/>
</dbReference>
<name>A0A0N1PGN4_LEPSE</name>
<comment type="caution">
    <text evidence="10">The sequence shown here is derived from an EMBL/GenBank/DDBJ whole genome shotgun (WGS) entry which is preliminary data.</text>
</comment>